<sequence>MSQTKSAHNDSDEDDTDSKKPRDDETFSDDGFIYGAPGTQSQPIPFQLKAEPEESHENGFIQGEIKAEHMEH</sequence>
<dbReference type="EMBL" id="PDUG01000006">
    <property type="protein sequence ID" value="PIC17465.1"/>
    <property type="molecule type" value="Genomic_DNA"/>
</dbReference>
<protein>
    <submittedName>
        <fullName evidence="2">Uncharacterized protein</fullName>
    </submittedName>
</protein>
<comment type="caution">
    <text evidence="2">The sequence shown here is derived from an EMBL/GenBank/DDBJ whole genome shotgun (WGS) entry which is preliminary data.</text>
</comment>
<evidence type="ECO:0000313" key="2">
    <source>
        <dbReference type="EMBL" id="PIC17465.1"/>
    </source>
</evidence>
<dbReference type="Proteomes" id="UP000230233">
    <property type="component" value="Chromosome X"/>
</dbReference>
<evidence type="ECO:0000256" key="1">
    <source>
        <dbReference type="SAM" id="MobiDB-lite"/>
    </source>
</evidence>
<evidence type="ECO:0000313" key="3">
    <source>
        <dbReference type="Proteomes" id="UP000230233"/>
    </source>
</evidence>
<feature type="region of interest" description="Disordered" evidence="1">
    <location>
        <begin position="1"/>
        <end position="72"/>
    </location>
</feature>
<name>A0A2G5SQS1_9PELO</name>
<reference evidence="3" key="1">
    <citation type="submission" date="2017-10" db="EMBL/GenBank/DDBJ databases">
        <title>Rapid genome shrinkage in a self-fertile nematode reveals novel sperm competition proteins.</title>
        <authorList>
            <person name="Yin D."/>
            <person name="Schwarz E.M."/>
            <person name="Thomas C.G."/>
            <person name="Felde R.L."/>
            <person name="Korf I.F."/>
            <person name="Cutter A.D."/>
            <person name="Schartner C.M."/>
            <person name="Ralston E.J."/>
            <person name="Meyer B.J."/>
            <person name="Haag E.S."/>
        </authorList>
    </citation>
    <scope>NUCLEOTIDE SEQUENCE [LARGE SCALE GENOMIC DNA]</scope>
    <source>
        <strain evidence="3">JU1422</strain>
    </source>
</reference>
<keyword evidence="3" id="KW-1185">Reference proteome</keyword>
<gene>
    <name evidence="2" type="primary">Cnig_chr_X.g23697</name>
    <name evidence="2" type="ORF">B9Z55_023697</name>
</gene>
<proteinExistence type="predicted"/>
<organism evidence="2 3">
    <name type="scientific">Caenorhabditis nigoni</name>
    <dbReference type="NCBI Taxonomy" id="1611254"/>
    <lineage>
        <taxon>Eukaryota</taxon>
        <taxon>Metazoa</taxon>
        <taxon>Ecdysozoa</taxon>
        <taxon>Nematoda</taxon>
        <taxon>Chromadorea</taxon>
        <taxon>Rhabditida</taxon>
        <taxon>Rhabditina</taxon>
        <taxon>Rhabditomorpha</taxon>
        <taxon>Rhabditoidea</taxon>
        <taxon>Rhabditidae</taxon>
        <taxon>Peloderinae</taxon>
        <taxon>Caenorhabditis</taxon>
    </lineage>
</organism>
<dbReference type="AlphaFoldDB" id="A0A2G5SQS1"/>
<accession>A0A2G5SQS1</accession>